<reference evidence="4" key="1">
    <citation type="journal article" date="2019" name="Int. J. Syst. Evol. Microbiol.">
        <title>The Global Catalogue of Microorganisms (GCM) 10K type strain sequencing project: providing services to taxonomists for standard genome sequencing and annotation.</title>
        <authorList>
            <consortium name="The Broad Institute Genomics Platform"/>
            <consortium name="The Broad Institute Genome Sequencing Center for Infectious Disease"/>
            <person name="Wu L."/>
            <person name="Ma J."/>
        </authorList>
    </citation>
    <scope>NUCLEOTIDE SEQUENCE [LARGE SCALE GENOMIC DNA]</scope>
    <source>
        <strain evidence="4">CGMCC 1.16619</strain>
    </source>
</reference>
<dbReference type="SMART" id="SM00244">
    <property type="entry name" value="PHB"/>
    <property type="match status" value="1"/>
</dbReference>
<dbReference type="Proteomes" id="UP001596114">
    <property type="component" value="Unassembled WGS sequence"/>
</dbReference>
<dbReference type="PANTHER" id="PTHR42911:SF2">
    <property type="entry name" value="PROHIBITIN FAMILY PROTEIN"/>
    <property type="match status" value="1"/>
</dbReference>
<gene>
    <name evidence="3" type="ORF">ACFPPA_03140</name>
</gene>
<organism evidence="3 4">
    <name type="scientific">Rhodanobacter ginsengisoli</name>
    <dbReference type="NCBI Taxonomy" id="418646"/>
    <lineage>
        <taxon>Bacteria</taxon>
        <taxon>Pseudomonadati</taxon>
        <taxon>Pseudomonadota</taxon>
        <taxon>Gammaproteobacteria</taxon>
        <taxon>Lysobacterales</taxon>
        <taxon>Rhodanobacteraceae</taxon>
        <taxon>Rhodanobacter</taxon>
    </lineage>
</organism>
<dbReference type="EMBL" id="JBHSNF010000001">
    <property type="protein sequence ID" value="MFC5524730.1"/>
    <property type="molecule type" value="Genomic_DNA"/>
</dbReference>
<dbReference type="SUPFAM" id="SSF117892">
    <property type="entry name" value="Band 7/SPFH domain"/>
    <property type="match status" value="1"/>
</dbReference>
<dbReference type="PANTHER" id="PTHR42911">
    <property type="entry name" value="MODULATOR OF FTSH PROTEASE HFLC"/>
    <property type="match status" value="1"/>
</dbReference>
<feature type="domain" description="Band 7" evidence="2">
    <location>
        <begin position="27"/>
        <end position="199"/>
    </location>
</feature>
<evidence type="ECO:0000256" key="1">
    <source>
        <dbReference type="ARBA" id="ARBA00004167"/>
    </source>
</evidence>
<proteinExistence type="predicted"/>
<evidence type="ECO:0000313" key="4">
    <source>
        <dbReference type="Proteomes" id="UP001596114"/>
    </source>
</evidence>
<dbReference type="Gene3D" id="3.30.479.30">
    <property type="entry name" value="Band 7 domain"/>
    <property type="match status" value="1"/>
</dbReference>
<evidence type="ECO:0000259" key="2">
    <source>
        <dbReference type="SMART" id="SM00244"/>
    </source>
</evidence>
<dbReference type="RefSeq" id="WP_377317188.1">
    <property type="nucleotide sequence ID" value="NZ_JBHSNF010000001.1"/>
</dbReference>
<comment type="caution">
    <text evidence="3">The sequence shown here is derived from an EMBL/GenBank/DDBJ whole genome shotgun (WGS) entry which is preliminary data.</text>
</comment>
<comment type="subcellular location">
    <subcellularLocation>
        <location evidence="1">Membrane</location>
        <topology evidence="1">Single-pass membrane protein</topology>
    </subcellularLocation>
</comment>
<dbReference type="InterPro" id="IPR000163">
    <property type="entry name" value="Prohibitin"/>
</dbReference>
<sequence length="298" mass="32408">MRQMLNMPGSSWRLIIPAALVIVLLLSSFFVVPPNQMAAIRWMGGTVTTKQPLGTGVHFKVPFLEQVDYLQTSQSTYLLPELSVYTNDNQAVAISISVIYQVPPAAVLHLLYDVGRAGNSDIDTTIVPVVRDRALAVFAKYNTLNISDSRAQITEQMKKEVAEALGRLFGINVVDVQLTSIKYSPVFSESVENAVKAKAEAVQAENTVLQRKYEGQQKTVTAQAEAQAKIEQAKGTAESTVLEATAQAKAIRLVGEALQGNPQYTRFYATQHWDGTLPQYFGGSGAVPFVDIGGKGSK</sequence>
<name>A0ABW0QIT1_9GAMM</name>
<keyword evidence="4" id="KW-1185">Reference proteome</keyword>
<dbReference type="CDD" id="cd03401">
    <property type="entry name" value="SPFH_prohibitin"/>
    <property type="match status" value="1"/>
</dbReference>
<evidence type="ECO:0000313" key="3">
    <source>
        <dbReference type="EMBL" id="MFC5524730.1"/>
    </source>
</evidence>
<accession>A0ABW0QIT1</accession>
<dbReference type="InterPro" id="IPR001107">
    <property type="entry name" value="Band_7"/>
</dbReference>
<protein>
    <submittedName>
        <fullName evidence="3">SPFH domain-containing protein</fullName>
    </submittedName>
</protein>
<dbReference type="InterPro" id="IPR036013">
    <property type="entry name" value="Band_7/SPFH_dom_sf"/>
</dbReference>
<dbReference type="Pfam" id="PF01145">
    <property type="entry name" value="Band_7"/>
    <property type="match status" value="1"/>
</dbReference>